<dbReference type="FunCoup" id="E0VYY7">
    <property type="interactions" value="1090"/>
</dbReference>
<dbReference type="OrthoDB" id="8883818at2759"/>
<reference evidence="3" key="3">
    <citation type="submission" date="2021-02" db="UniProtKB">
        <authorList>
            <consortium name="EnsemblMetazoa"/>
        </authorList>
    </citation>
    <scope>IDENTIFICATION</scope>
    <source>
        <strain evidence="3">USDA</strain>
    </source>
</reference>
<dbReference type="InterPro" id="IPR015943">
    <property type="entry name" value="WD40/YVTN_repeat-like_dom_sf"/>
</dbReference>
<dbReference type="InterPro" id="IPR024977">
    <property type="entry name" value="Apc4-like_WD40_dom"/>
</dbReference>
<dbReference type="GO" id="GO:0030686">
    <property type="term" value="C:90S preribosome"/>
    <property type="evidence" value="ECO:0007669"/>
    <property type="project" value="InterPro"/>
</dbReference>
<dbReference type="GO" id="GO:0003723">
    <property type="term" value="F:RNA binding"/>
    <property type="evidence" value="ECO:0007669"/>
    <property type="project" value="TreeGrafter"/>
</dbReference>
<reference evidence="2" key="1">
    <citation type="submission" date="2007-04" db="EMBL/GenBank/DDBJ databases">
        <title>Annotation of Pediculus humanus corporis strain USDA.</title>
        <authorList>
            <person name="Kirkness E."/>
            <person name="Hannick L."/>
            <person name="Hass B."/>
            <person name="Bruggner R."/>
            <person name="Lawson D."/>
            <person name="Bidwell S."/>
            <person name="Joardar V."/>
            <person name="Caler E."/>
            <person name="Walenz B."/>
            <person name="Inman J."/>
            <person name="Schobel S."/>
            <person name="Galinsky K."/>
            <person name="Amedeo P."/>
            <person name="Strausberg R."/>
        </authorList>
    </citation>
    <scope>NUCLEOTIDE SEQUENCE</scope>
    <source>
        <strain evidence="2">USDA</strain>
    </source>
</reference>
<sequence>MGKAEVFAHNVRFYNPECRAIHCMALERKKKKLALSRSDNSIEIWDVGSTPYLQKVFSSLNFSIEDIKWYGSRLFSCGLQGYIVEYNCLNESILYSQYVTGGPAWCIDINEKKGLVACGTEDGYINILEILEDKLEHYKFLDKQQGRILCLCWDKSGQHLVTGSVDVIRVWNVETGHAIHKMMTGRNKNNQETVVWCLSVTSDFTIISGDSRGCLCFWDGKIGAQIESNNSHDADILSLTLTDDESAVYCAGVDPLIVIYGKVSDYSGGRRKWAKGGQRKIHEHDVRALAISSDKKLYSGGIDGYLALSSYPPKVLIKFPPLLKGPCSTFVSSKKYVLLRHLTHLELWKLGQVSLDQDTYDSFIPLDENEIKLLQLNAKKNDVIISASLSEDGRFLAYSTDKSISFFEYSPEETMPLIKLPSTSDNLGPCRLIQFYQLKEKNFCAVVTKNNEINILEVNETGPDVLQTIEPLENKIFTDTISHLTVPSDTCYLIAADCSSNIAVWSISDWSLHCTLPKHNVPITAISMRKGSHQVVVAYSDLKIIEYDLKERQYTQFSKNLDDTLSSHLHTTISSITFDTRKNSSLIVHDDSYICVFDKNNVVSKSEAKQAKLHDGEDTSSSIVNKKQLFNVIKKSKHIVSVSWLEGEEMVIVSVNPLKWAENLPPPLHKKLFGT</sequence>
<dbReference type="SUPFAM" id="SSF50978">
    <property type="entry name" value="WD40 repeat-like"/>
    <property type="match status" value="2"/>
</dbReference>
<dbReference type="RefSeq" id="XP_002431331.1">
    <property type="nucleotide sequence ID" value="XM_002431286.1"/>
</dbReference>
<dbReference type="VEuPathDB" id="VectorBase:PHUM521690"/>
<dbReference type="Proteomes" id="UP000009046">
    <property type="component" value="Unassembled WGS sequence"/>
</dbReference>
<keyword evidence="4" id="KW-1185">Reference proteome</keyword>
<reference evidence="2" key="2">
    <citation type="submission" date="2007-04" db="EMBL/GenBank/DDBJ databases">
        <title>The genome of the human body louse.</title>
        <authorList>
            <consortium name="The Human Body Louse Genome Consortium"/>
            <person name="Kirkness E."/>
            <person name="Walenz B."/>
            <person name="Hass B."/>
            <person name="Bruggner R."/>
            <person name="Strausberg R."/>
        </authorList>
    </citation>
    <scope>NUCLEOTIDE SEQUENCE</scope>
    <source>
        <strain evidence="2">USDA</strain>
    </source>
</reference>
<dbReference type="Pfam" id="PF12894">
    <property type="entry name" value="ANAPC4_WD40"/>
    <property type="match status" value="1"/>
</dbReference>
<accession>E0VYY7</accession>
<dbReference type="EMBL" id="DS235848">
    <property type="protein sequence ID" value="EEB18593.1"/>
    <property type="molecule type" value="Genomic_DNA"/>
</dbReference>
<dbReference type="InterPro" id="IPR036322">
    <property type="entry name" value="WD40_repeat_dom_sf"/>
</dbReference>
<dbReference type="GO" id="GO:0032040">
    <property type="term" value="C:small-subunit processome"/>
    <property type="evidence" value="ECO:0007669"/>
    <property type="project" value="TreeGrafter"/>
</dbReference>
<dbReference type="STRING" id="121224.E0VYY7"/>
<evidence type="ECO:0000259" key="1">
    <source>
        <dbReference type="Pfam" id="PF12894"/>
    </source>
</evidence>
<proteinExistence type="predicted"/>
<dbReference type="GeneID" id="8231713"/>
<evidence type="ECO:0000313" key="2">
    <source>
        <dbReference type="EMBL" id="EEB18593.1"/>
    </source>
</evidence>
<dbReference type="GO" id="GO:0000462">
    <property type="term" value="P:maturation of SSU-rRNA from tricistronic rRNA transcript (SSU-rRNA, 5.8S rRNA, LSU-rRNA)"/>
    <property type="evidence" value="ECO:0007669"/>
    <property type="project" value="InterPro"/>
</dbReference>
<dbReference type="eggNOG" id="KOG2048">
    <property type="taxonomic scope" value="Eukaryota"/>
</dbReference>
<dbReference type="OMA" id="STYITEW"/>
<organism>
    <name type="scientific">Pediculus humanus subsp. corporis</name>
    <name type="common">Body louse</name>
    <dbReference type="NCBI Taxonomy" id="121224"/>
    <lineage>
        <taxon>Eukaryota</taxon>
        <taxon>Metazoa</taxon>
        <taxon>Ecdysozoa</taxon>
        <taxon>Arthropoda</taxon>
        <taxon>Hexapoda</taxon>
        <taxon>Insecta</taxon>
        <taxon>Pterygota</taxon>
        <taxon>Neoptera</taxon>
        <taxon>Paraneoptera</taxon>
        <taxon>Psocodea</taxon>
        <taxon>Troctomorpha</taxon>
        <taxon>Phthiraptera</taxon>
        <taxon>Anoplura</taxon>
        <taxon>Pediculidae</taxon>
        <taxon>Pediculus</taxon>
    </lineage>
</organism>
<dbReference type="PANTHER" id="PTHR44163:SF1">
    <property type="entry name" value="U3 SMALL NUCLEOLAR RNA-ASSOCIATED PROTEIN 4 HOMOLOG"/>
    <property type="match status" value="1"/>
</dbReference>
<evidence type="ECO:0000313" key="4">
    <source>
        <dbReference type="Proteomes" id="UP000009046"/>
    </source>
</evidence>
<dbReference type="AlphaFoldDB" id="E0VYY7"/>
<dbReference type="KEGG" id="phu:Phum_PHUM521690"/>
<dbReference type="EnsemblMetazoa" id="PHUM521690-RA">
    <property type="protein sequence ID" value="PHUM521690-PA"/>
    <property type="gene ID" value="PHUM521690"/>
</dbReference>
<dbReference type="CTD" id="8231713"/>
<protein>
    <submittedName>
        <fullName evidence="2 3">Cirhin, putative</fullName>
    </submittedName>
</protein>
<dbReference type="EMBL" id="AAZO01006334">
    <property type="status" value="NOT_ANNOTATED_CDS"/>
    <property type="molecule type" value="Genomic_DNA"/>
</dbReference>
<dbReference type="SMART" id="SM00320">
    <property type="entry name" value="WD40"/>
    <property type="match status" value="11"/>
</dbReference>
<gene>
    <name evidence="3" type="primary">8231713</name>
    <name evidence="2" type="ORF">Phum_PHUM521690</name>
</gene>
<dbReference type="Gene3D" id="2.130.10.10">
    <property type="entry name" value="YVTN repeat-like/Quinoprotein amine dehydrogenase"/>
    <property type="match status" value="3"/>
</dbReference>
<dbReference type="GO" id="GO:0034455">
    <property type="term" value="C:t-UTP complex"/>
    <property type="evidence" value="ECO:0007669"/>
    <property type="project" value="TreeGrafter"/>
</dbReference>
<dbReference type="HOGENOM" id="CLU_002392_3_0_1"/>
<name>E0VYY7_PEDHC</name>
<evidence type="ECO:0000313" key="3">
    <source>
        <dbReference type="EnsemblMetazoa" id="PHUM521690-PA"/>
    </source>
</evidence>
<dbReference type="InParanoid" id="E0VYY7"/>
<dbReference type="InterPro" id="IPR046351">
    <property type="entry name" value="UTP4"/>
</dbReference>
<dbReference type="PANTHER" id="PTHR44163">
    <property type="entry name" value="U3 SMALL NUCLEOLAR RNA-ASSOCIATED PROTEIN 4 HOMOLOG"/>
    <property type="match status" value="1"/>
</dbReference>
<dbReference type="InterPro" id="IPR001680">
    <property type="entry name" value="WD40_rpt"/>
</dbReference>
<feature type="domain" description="Anaphase-promoting complex subunit 4-like WD40" evidence="1">
    <location>
        <begin position="110"/>
        <end position="197"/>
    </location>
</feature>